<dbReference type="SUPFAM" id="SSF90112">
    <property type="entry name" value="Neurotransmitter-gated ion-channel transmembrane pore"/>
    <property type="match status" value="1"/>
</dbReference>
<dbReference type="Gene3D" id="1.20.58.390">
    <property type="entry name" value="Neurotransmitter-gated ion-channel transmembrane domain"/>
    <property type="match status" value="1"/>
</dbReference>
<evidence type="ECO:0000259" key="2">
    <source>
        <dbReference type="Pfam" id="PF02932"/>
    </source>
</evidence>
<dbReference type="Pfam" id="PF02932">
    <property type="entry name" value="Neur_chan_memb"/>
    <property type="match status" value="1"/>
</dbReference>
<evidence type="ECO:0000313" key="4">
    <source>
        <dbReference type="WBParaSite" id="Minc3s02718g31319"/>
    </source>
</evidence>
<name>A0A914MWS8_MELIC</name>
<dbReference type="InterPro" id="IPR036719">
    <property type="entry name" value="Neuro-gated_channel_TM_sf"/>
</dbReference>
<dbReference type="GO" id="GO:0005230">
    <property type="term" value="F:extracellular ligand-gated monoatomic ion channel activity"/>
    <property type="evidence" value="ECO:0007669"/>
    <property type="project" value="UniProtKB-ARBA"/>
</dbReference>
<feature type="transmembrane region" description="Helical" evidence="1">
    <location>
        <begin position="49"/>
        <end position="66"/>
    </location>
</feature>
<organism evidence="3 4">
    <name type="scientific">Meloidogyne incognita</name>
    <name type="common">Southern root-knot nematode worm</name>
    <name type="synonym">Oxyuris incognita</name>
    <dbReference type="NCBI Taxonomy" id="6306"/>
    <lineage>
        <taxon>Eukaryota</taxon>
        <taxon>Metazoa</taxon>
        <taxon>Ecdysozoa</taxon>
        <taxon>Nematoda</taxon>
        <taxon>Chromadorea</taxon>
        <taxon>Rhabditida</taxon>
        <taxon>Tylenchina</taxon>
        <taxon>Tylenchomorpha</taxon>
        <taxon>Tylenchoidea</taxon>
        <taxon>Meloidogynidae</taxon>
        <taxon>Meloidogyninae</taxon>
        <taxon>Meloidogyne</taxon>
        <taxon>Meloidogyne incognita group</taxon>
    </lineage>
</organism>
<proteinExistence type="predicted"/>
<dbReference type="InterPro" id="IPR006029">
    <property type="entry name" value="Neurotrans-gated_channel_TM"/>
</dbReference>
<protein>
    <submittedName>
        <fullName evidence="4">Neurotransmitter-gated ion-channel transmembrane domain-containing protein</fullName>
    </submittedName>
</protein>
<dbReference type="GO" id="GO:0016020">
    <property type="term" value="C:membrane"/>
    <property type="evidence" value="ECO:0007669"/>
    <property type="project" value="InterPro"/>
</dbReference>
<accession>A0A914MWS8</accession>
<evidence type="ECO:0000256" key="1">
    <source>
        <dbReference type="SAM" id="Phobius"/>
    </source>
</evidence>
<dbReference type="PRINTS" id="PR00253">
    <property type="entry name" value="GABAARECEPTR"/>
</dbReference>
<evidence type="ECO:0000313" key="3">
    <source>
        <dbReference type="Proteomes" id="UP000887563"/>
    </source>
</evidence>
<sequence length="72" mass="8594">MWDELHVKLSFERRYIWYFLQAYVPTYLTIFISWVSFSLGPKAIPARTMLGVNALLAMIFQFGNIMRQNKIF</sequence>
<feature type="transmembrane region" description="Helical" evidence="1">
    <location>
        <begin position="15"/>
        <end position="37"/>
    </location>
</feature>
<dbReference type="InterPro" id="IPR038050">
    <property type="entry name" value="Neuro_actylchol_rec"/>
</dbReference>
<keyword evidence="1" id="KW-0472">Membrane</keyword>
<keyword evidence="1" id="KW-0812">Transmembrane</keyword>
<dbReference type="GO" id="GO:0004888">
    <property type="term" value="F:transmembrane signaling receptor activity"/>
    <property type="evidence" value="ECO:0007669"/>
    <property type="project" value="InterPro"/>
</dbReference>
<feature type="domain" description="Neurotransmitter-gated ion-channel transmembrane" evidence="2">
    <location>
        <begin position="23"/>
        <end position="59"/>
    </location>
</feature>
<dbReference type="WBParaSite" id="Minc3s02718g31319">
    <property type="protein sequence ID" value="Minc3s02718g31319"/>
    <property type="gene ID" value="Minc3s02718g31319"/>
</dbReference>
<dbReference type="Proteomes" id="UP000887563">
    <property type="component" value="Unplaced"/>
</dbReference>
<keyword evidence="3" id="KW-1185">Reference proteome</keyword>
<reference evidence="4" key="1">
    <citation type="submission" date="2022-11" db="UniProtKB">
        <authorList>
            <consortium name="WormBaseParasite"/>
        </authorList>
    </citation>
    <scope>IDENTIFICATION</scope>
</reference>
<dbReference type="AlphaFoldDB" id="A0A914MWS8"/>
<dbReference type="InterPro" id="IPR006028">
    <property type="entry name" value="GABAA/Glycine_rcpt"/>
</dbReference>
<keyword evidence="1" id="KW-1133">Transmembrane helix</keyword>